<evidence type="ECO:0000256" key="3">
    <source>
        <dbReference type="ARBA" id="ARBA00022989"/>
    </source>
</evidence>
<dbReference type="InterPro" id="IPR018499">
    <property type="entry name" value="Tetraspanin/Peripherin"/>
</dbReference>
<protein>
    <recommendedName>
        <fullName evidence="9">Tetraspanin</fullName>
    </recommendedName>
</protein>
<evidence type="ECO:0000256" key="4">
    <source>
        <dbReference type="ARBA" id="ARBA00023136"/>
    </source>
</evidence>
<feature type="transmembrane region" description="Helical" evidence="6">
    <location>
        <begin position="172"/>
        <end position="198"/>
    </location>
</feature>
<dbReference type="EMBL" id="AMYB01000002">
    <property type="protein sequence ID" value="OAD05951.1"/>
    <property type="molecule type" value="Genomic_DNA"/>
</dbReference>
<name>A0A168N8S3_MUCCL</name>
<comment type="subcellular location">
    <subcellularLocation>
        <location evidence="1">Membrane</location>
        <topology evidence="1">Multi-pass membrane protein</topology>
    </subcellularLocation>
</comment>
<feature type="transmembrane region" description="Helical" evidence="6">
    <location>
        <begin position="77"/>
        <end position="99"/>
    </location>
</feature>
<keyword evidence="3 6" id="KW-1133">Transmembrane helix</keyword>
<dbReference type="Pfam" id="PF00335">
    <property type="entry name" value="Tetraspanin"/>
    <property type="match status" value="1"/>
</dbReference>
<dbReference type="VEuPathDB" id="FungiDB:MUCCIDRAFT_155198"/>
<evidence type="ECO:0000256" key="6">
    <source>
        <dbReference type="SAM" id="Phobius"/>
    </source>
</evidence>
<dbReference type="PANTHER" id="PTHR19282:SF431">
    <property type="entry name" value="TETRASPANIN 26A, ISOFORM B-RELATED"/>
    <property type="match status" value="1"/>
</dbReference>
<gene>
    <name evidence="7" type="ORF">MUCCIDRAFT_155198</name>
</gene>
<dbReference type="Proteomes" id="UP000077051">
    <property type="component" value="Unassembled WGS sequence"/>
</dbReference>
<comment type="caution">
    <text evidence="7">The sequence shown here is derived from an EMBL/GenBank/DDBJ whole genome shotgun (WGS) entry which is preliminary data.</text>
</comment>
<keyword evidence="2 6" id="KW-0812">Transmembrane</keyword>
<dbReference type="GO" id="GO:0005886">
    <property type="term" value="C:plasma membrane"/>
    <property type="evidence" value="ECO:0007669"/>
    <property type="project" value="TreeGrafter"/>
</dbReference>
<dbReference type="PANTHER" id="PTHR19282">
    <property type="entry name" value="TETRASPANIN"/>
    <property type="match status" value="1"/>
</dbReference>
<keyword evidence="4 6" id="KW-0472">Membrane</keyword>
<reference evidence="7 8" key="1">
    <citation type="submission" date="2015-06" db="EMBL/GenBank/DDBJ databases">
        <title>Expansion of signal transduction pathways in fungi by whole-genome duplication.</title>
        <authorList>
            <consortium name="DOE Joint Genome Institute"/>
            <person name="Corrochano L.M."/>
            <person name="Kuo A."/>
            <person name="Marcet-Houben M."/>
            <person name="Polaino S."/>
            <person name="Salamov A."/>
            <person name="Villalobos J.M."/>
            <person name="Alvarez M.I."/>
            <person name="Avalos J."/>
            <person name="Benito E.P."/>
            <person name="Benoit I."/>
            <person name="Burger G."/>
            <person name="Camino L.P."/>
            <person name="Canovas D."/>
            <person name="Cerda-Olmedo E."/>
            <person name="Cheng J.-F."/>
            <person name="Dominguez A."/>
            <person name="Elias M."/>
            <person name="Eslava A.P."/>
            <person name="Glaser F."/>
            <person name="Grimwood J."/>
            <person name="Gutierrez G."/>
            <person name="Heitman J."/>
            <person name="Henrissat B."/>
            <person name="Iturriaga E.A."/>
            <person name="Lang B.F."/>
            <person name="Lavin J.L."/>
            <person name="Lee S."/>
            <person name="Li W."/>
            <person name="Lindquist E."/>
            <person name="Lopez-Garcia S."/>
            <person name="Luque E.M."/>
            <person name="Marcos A.T."/>
            <person name="Martin J."/>
            <person name="Mccluskey K."/>
            <person name="Medina H.R."/>
            <person name="Miralles-Duran A."/>
            <person name="Miyazaki A."/>
            <person name="Munoz-Torres E."/>
            <person name="Oguiza J.A."/>
            <person name="Ohm R."/>
            <person name="Olmedo M."/>
            <person name="Orejas M."/>
            <person name="Ortiz-Castellanos L."/>
            <person name="Pisabarro A.G."/>
            <person name="Rodriguez-Romero J."/>
            <person name="Ruiz-Herrera J."/>
            <person name="Ruiz-Vazquez R."/>
            <person name="Sanz C."/>
            <person name="Schackwitz W."/>
            <person name="Schmutz J."/>
            <person name="Shahriari M."/>
            <person name="Shelest E."/>
            <person name="Silva-Franco F."/>
            <person name="Soanes D."/>
            <person name="Syed K."/>
            <person name="Tagua V.G."/>
            <person name="Talbot N.J."/>
            <person name="Thon M."/>
            <person name="De Vries R.P."/>
            <person name="Wiebenga A."/>
            <person name="Yadav J.S."/>
            <person name="Braun E.L."/>
            <person name="Baker S."/>
            <person name="Garre V."/>
            <person name="Horwitz B."/>
            <person name="Torres-Martinez S."/>
            <person name="Idnurm A."/>
            <person name="Herrera-Estrella A."/>
            <person name="Gabaldon T."/>
            <person name="Grigoriev I.V."/>
        </authorList>
    </citation>
    <scope>NUCLEOTIDE SEQUENCE [LARGE SCALE GENOMIC DNA]</scope>
    <source>
        <strain evidence="7 8">CBS 277.49</strain>
    </source>
</reference>
<evidence type="ECO:0000313" key="8">
    <source>
        <dbReference type="Proteomes" id="UP000077051"/>
    </source>
</evidence>
<evidence type="ECO:0000256" key="1">
    <source>
        <dbReference type="ARBA" id="ARBA00004141"/>
    </source>
</evidence>
<feature type="transmembrane region" description="Helical" evidence="6">
    <location>
        <begin position="51"/>
        <end position="71"/>
    </location>
</feature>
<proteinExistence type="predicted"/>
<sequence>MDDRVMYKRSQALREYVGSFQLCVMFIGLAITSIGAYLINSTTSKTTSIALLVLGGIITFTSFIGCFGAQLENTGFLNTYSSIAAIALIVELIAMGLAYTHQLQIDIYASKSWDFFQQQDAKFLIELEHSLKCCGYESIKDRAIPKTCAAASNVDTGCKQAVIHYAQQWHQYITIAVICLLAIQLTALIVSVVLSFIIDRETREEETYMALLSSQNNNHHHSWLNHGESSYSPSNGYFGRTTRSSQRSIPRYGSTPSTKL</sequence>
<accession>A0A168N8S3</accession>
<dbReference type="OrthoDB" id="71600at2759"/>
<evidence type="ECO:0000256" key="2">
    <source>
        <dbReference type="ARBA" id="ARBA00022692"/>
    </source>
</evidence>
<dbReference type="AlphaFoldDB" id="A0A168N8S3"/>
<evidence type="ECO:0008006" key="9">
    <source>
        <dbReference type="Google" id="ProtNLM"/>
    </source>
</evidence>
<feature type="transmembrane region" description="Helical" evidence="6">
    <location>
        <begin position="16"/>
        <end position="39"/>
    </location>
</feature>
<organism evidence="7 8">
    <name type="scientific">Mucor lusitanicus CBS 277.49</name>
    <dbReference type="NCBI Taxonomy" id="747725"/>
    <lineage>
        <taxon>Eukaryota</taxon>
        <taxon>Fungi</taxon>
        <taxon>Fungi incertae sedis</taxon>
        <taxon>Mucoromycota</taxon>
        <taxon>Mucoromycotina</taxon>
        <taxon>Mucoromycetes</taxon>
        <taxon>Mucorales</taxon>
        <taxon>Mucorineae</taxon>
        <taxon>Mucoraceae</taxon>
        <taxon>Mucor</taxon>
    </lineage>
</organism>
<dbReference type="STRING" id="747725.A0A168N8S3"/>
<keyword evidence="8" id="KW-1185">Reference proteome</keyword>
<evidence type="ECO:0000313" key="7">
    <source>
        <dbReference type="EMBL" id="OAD05951.1"/>
    </source>
</evidence>
<evidence type="ECO:0000256" key="5">
    <source>
        <dbReference type="SAM" id="MobiDB-lite"/>
    </source>
</evidence>
<feature type="region of interest" description="Disordered" evidence="5">
    <location>
        <begin position="235"/>
        <end position="260"/>
    </location>
</feature>